<reference evidence="2 3" key="2">
    <citation type="journal article" date="2011" name="Mol. Biol. Evol.">
        <title>Unity in variety--the pan-genome of the Chlamydiae.</title>
        <authorList>
            <person name="Collingro A."/>
            <person name="Tischler P."/>
            <person name="Weinmaier T."/>
            <person name="Penz T."/>
            <person name="Heinz E."/>
            <person name="Brunham R.C."/>
            <person name="Read T.D."/>
            <person name="Bavoil P.M."/>
            <person name="Sachse K."/>
            <person name="Kahane S."/>
            <person name="Friedman M.G."/>
            <person name="Rattei T."/>
            <person name="Myers G.S."/>
            <person name="Horn M."/>
        </authorList>
    </citation>
    <scope>NUCLEOTIDE SEQUENCE [LARGE SCALE GENOMIC DNA]</scope>
    <source>
        <strain evidence="3">ATCC VR-1471 / Z</strain>
    </source>
</reference>
<dbReference type="Pfam" id="PF00359">
    <property type="entry name" value="PTS_EIIA_2"/>
    <property type="match status" value="1"/>
</dbReference>
<dbReference type="SUPFAM" id="SSF55804">
    <property type="entry name" value="Phoshotransferase/anion transport protein"/>
    <property type="match status" value="1"/>
</dbReference>
<dbReference type="InterPro" id="IPR002178">
    <property type="entry name" value="PTS_EIIA_type-2_dom"/>
</dbReference>
<dbReference type="PROSITE" id="PS51094">
    <property type="entry name" value="PTS_EIIA_TYPE_2"/>
    <property type="match status" value="1"/>
</dbReference>
<feature type="domain" description="PTS EIIA type-2" evidence="1">
    <location>
        <begin position="20"/>
        <end position="166"/>
    </location>
</feature>
<reference key="1">
    <citation type="journal article" date="2011" name="Mol. Biol. Evol.">
        <title>Unity in variety -- the pan-genome of the Chlamydiae.</title>
        <authorList>
            <person name="Collingro A."/>
            <person name="Tischler P."/>
            <person name="Weinmaier T."/>
            <person name="Penz T."/>
            <person name="Heinz E."/>
            <person name="Brunham R.C."/>
            <person name="Read T.D."/>
            <person name="Bavoil P.M."/>
            <person name="Sachse K."/>
            <person name="Kahane S."/>
            <person name="Friedman M.G."/>
            <person name="Rattei T."/>
            <person name="Myers G.S.A."/>
            <person name="Horn M."/>
        </authorList>
    </citation>
    <scope>NUCLEOTIDE SEQUENCE</scope>
    <source>
        <strain>Z</strain>
    </source>
</reference>
<dbReference type="AlphaFoldDB" id="F8L4P4"/>
<accession>F8L4P4</accession>
<sequence>MAIRERISHLFKKGENVTLSELLEDGVICFLDSAHRDEALKSLVDALVKAGKILEAEAFFDAILKREKIVSTGIGMGVAIPHAKLEGFDHFFVAVGVQKSKDGIDWDALDGAPVKLIFMIGGPTNQQTAYLQILSRLTSAIKDEGRRRNLLMAENPTQIINLFTDC</sequence>
<dbReference type="PANTHER" id="PTHR47738">
    <property type="entry name" value="PTS SYSTEM FRUCTOSE-LIKE EIIA COMPONENT-RELATED"/>
    <property type="match status" value="1"/>
</dbReference>
<name>F8L4P4_SIMNZ</name>
<keyword evidence="3" id="KW-1185">Reference proteome</keyword>
<dbReference type="KEGG" id="sng:SNE_A04400"/>
<gene>
    <name evidence="2" type="primary">PTSN2</name>
    <name evidence="2" type="ordered locus">SNE_A04400</name>
</gene>
<dbReference type="InterPro" id="IPR051541">
    <property type="entry name" value="PTS_SugarTrans_NitroReg"/>
</dbReference>
<dbReference type="PROSITE" id="PS00372">
    <property type="entry name" value="PTS_EIIA_TYPE_2_HIS"/>
    <property type="match status" value="1"/>
</dbReference>
<protein>
    <submittedName>
        <fullName evidence="2">PTS system IIA protein</fullName>
    </submittedName>
</protein>
<dbReference type="HOGENOM" id="CLU_072531_5_0_0"/>
<dbReference type="EMBL" id="FR872582">
    <property type="protein sequence ID" value="CCB88317.1"/>
    <property type="molecule type" value="Genomic_DNA"/>
</dbReference>
<organism evidence="2 3">
    <name type="scientific">Simkania negevensis (strain ATCC VR-1471 / DSM 27360 / Z)</name>
    <dbReference type="NCBI Taxonomy" id="331113"/>
    <lineage>
        <taxon>Bacteria</taxon>
        <taxon>Pseudomonadati</taxon>
        <taxon>Chlamydiota</taxon>
        <taxon>Chlamydiia</taxon>
        <taxon>Parachlamydiales</taxon>
        <taxon>Simkaniaceae</taxon>
        <taxon>Simkania</taxon>
    </lineage>
</organism>
<proteinExistence type="predicted"/>
<evidence type="ECO:0000259" key="1">
    <source>
        <dbReference type="PROSITE" id="PS51094"/>
    </source>
</evidence>
<evidence type="ECO:0000313" key="2">
    <source>
        <dbReference type="EMBL" id="CCB88317.1"/>
    </source>
</evidence>
<dbReference type="eggNOG" id="COG1762">
    <property type="taxonomic scope" value="Bacteria"/>
</dbReference>
<dbReference type="Proteomes" id="UP000000496">
    <property type="component" value="Chromosome gsn.131"/>
</dbReference>
<dbReference type="Gene3D" id="3.40.930.10">
    <property type="entry name" value="Mannitol-specific EII, Chain A"/>
    <property type="match status" value="1"/>
</dbReference>
<evidence type="ECO:0000313" key="3">
    <source>
        <dbReference type="Proteomes" id="UP000000496"/>
    </source>
</evidence>
<dbReference type="CDD" id="cd00211">
    <property type="entry name" value="PTS_IIA_fru"/>
    <property type="match status" value="1"/>
</dbReference>
<dbReference type="STRING" id="331113.SNE_A04400"/>
<dbReference type="PANTHER" id="PTHR47738:SF2">
    <property type="entry name" value="PTS SYSTEM FRUCTOSE-LIKE EIIA COMPONENT"/>
    <property type="match status" value="1"/>
</dbReference>
<dbReference type="InterPro" id="IPR016152">
    <property type="entry name" value="PTrfase/Anion_transptr"/>
</dbReference>
<dbReference type="RefSeq" id="WP_013942784.1">
    <property type="nucleotide sequence ID" value="NC_015713.1"/>
</dbReference>